<evidence type="ECO:0000259" key="2">
    <source>
        <dbReference type="SMART" id="SM00382"/>
    </source>
</evidence>
<dbReference type="GO" id="GO:0005524">
    <property type="term" value="F:ATP binding"/>
    <property type="evidence" value="ECO:0007669"/>
    <property type="project" value="InterPro"/>
</dbReference>
<evidence type="ECO:0000256" key="1">
    <source>
        <dbReference type="SAM" id="MobiDB-lite"/>
    </source>
</evidence>
<keyword evidence="4" id="KW-1185">Reference proteome</keyword>
<dbReference type="Pfam" id="PF07728">
    <property type="entry name" value="AAA_5"/>
    <property type="match status" value="1"/>
</dbReference>
<feature type="region of interest" description="Disordered" evidence="1">
    <location>
        <begin position="854"/>
        <end position="886"/>
    </location>
</feature>
<protein>
    <submittedName>
        <fullName evidence="3">5-methylcytosine-specific restriction enzyme B</fullName>
        <ecNumber evidence="3">3.1.21.-</ecNumber>
    </submittedName>
</protein>
<dbReference type="PANTHER" id="PTHR37291:SF1">
    <property type="entry name" value="TYPE IV METHYL-DIRECTED RESTRICTION ENZYME ECOKMCRB SUBUNIT"/>
    <property type="match status" value="1"/>
</dbReference>
<proteinExistence type="predicted"/>
<dbReference type="AlphaFoldDB" id="A0A517VFE7"/>
<evidence type="ECO:0000313" key="3">
    <source>
        <dbReference type="EMBL" id="QDT91740.1"/>
    </source>
</evidence>
<dbReference type="Pfam" id="PF14267">
    <property type="entry name" value="DUF4357"/>
    <property type="match status" value="1"/>
</dbReference>
<dbReference type="InterPro" id="IPR003593">
    <property type="entry name" value="AAA+_ATPase"/>
</dbReference>
<dbReference type="GO" id="GO:0016887">
    <property type="term" value="F:ATP hydrolysis activity"/>
    <property type="evidence" value="ECO:0007669"/>
    <property type="project" value="InterPro"/>
</dbReference>
<dbReference type="InterPro" id="IPR011704">
    <property type="entry name" value="ATPase_dyneun-rel_AAA"/>
</dbReference>
<dbReference type="KEGG" id="gax:Pan161_34030"/>
<dbReference type="Gene3D" id="3.40.50.300">
    <property type="entry name" value="P-loop containing nucleotide triphosphate hydrolases"/>
    <property type="match status" value="1"/>
</dbReference>
<dbReference type="InterPro" id="IPR027417">
    <property type="entry name" value="P-loop_NTPase"/>
</dbReference>
<dbReference type="InterPro" id="IPR025579">
    <property type="entry name" value="DUF4357"/>
</dbReference>
<dbReference type="EC" id="3.1.21.-" evidence="3"/>
<organism evidence="3 4">
    <name type="scientific">Gimesia algae</name>
    <dbReference type="NCBI Taxonomy" id="2527971"/>
    <lineage>
        <taxon>Bacteria</taxon>
        <taxon>Pseudomonadati</taxon>
        <taxon>Planctomycetota</taxon>
        <taxon>Planctomycetia</taxon>
        <taxon>Planctomycetales</taxon>
        <taxon>Planctomycetaceae</taxon>
        <taxon>Gimesia</taxon>
    </lineage>
</organism>
<gene>
    <name evidence="3" type="primary">mcrB</name>
    <name evidence="3" type="ORF">Pan161_34030</name>
</gene>
<name>A0A517VFE7_9PLAN</name>
<dbReference type="PANTHER" id="PTHR37291">
    <property type="entry name" value="5-METHYLCYTOSINE-SPECIFIC RESTRICTION ENZYME B"/>
    <property type="match status" value="1"/>
</dbReference>
<keyword evidence="3" id="KW-0378">Hydrolase</keyword>
<sequence>MTSTKDEYEIKGKDAEGKGVFTDKGFTVKADSLARREIVPSAQSTVPSVHQRLISEGVLEEQGDHLRFVKDHLFDSPSGAAAAVLGRSANGWKEWKRADGQSLSKVKRVTRNEESPLLNEANRNQIIERHQQLEDEGKLRTKQQLEKEFVLFREQFGPSVLKGLDGESLLTLIHDHSNKDSLVYWLEFKNDDEFETRNFGSIAGGSALKYRIFRRKETGNWQAGSKQGNRPEDISVEEAIAYARDHRDQLITGCELLEALPSNATDDDYAELQDQMDEFAPDVSRLAWGHKYFSLLFPEKLDDYHSPDYQRFHLLKLLQLPPEGTGRYICAGYFVAAANEVGLSMNHFTSTLNSVHGGLHRYWRIGTSSGKNGKSYWQMMRDRSCVAVGWSKVGDLSWVEAKKESRKKLKELLKNIYPKPPTTIGGICSKLVQFTAEIAEGDIVLAADGMTILGIGRVVGGYEFNAEFEFPHQRQVEWLSIGNWQMPESSEGLRSTVRELRRYNDNLLAIEQRIQSLEPPEFDNSEDSQTKKPIRLSGIPGRIHSVLDRKGQVILYGPPGTGKTYWAEKTANDLAAISSFGKLFESLSEIERKTVLGDGQKSGLVRLCCFHPAYGYEDFLEGYRPETIDGQVSFKLRDGVFKGMCRDATDSPEHNFYMIIDEINRGDIPRIFGELLTTLEKDKRSKRIVLPVSQEVFSVPRNVFLIGTMNTADRSISLLDAALRRRFGFVEMMPDGKVLKDSAVSGIPLRAWFDALNTRIREHVGRDARNLQIGHSYLMQGGSPLKDFASLKRAFRDDIIPLLEEYCYEDYTTLATILGDQFVDTTEQRICHELFDDGQESDLIQALLSPCPEISASSEAVSSEESTLDPDDSEADEDEEEETGDE</sequence>
<dbReference type="SUPFAM" id="SSF52540">
    <property type="entry name" value="P-loop containing nucleoside triphosphate hydrolases"/>
    <property type="match status" value="1"/>
</dbReference>
<dbReference type="EMBL" id="CP036343">
    <property type="protein sequence ID" value="QDT91740.1"/>
    <property type="molecule type" value="Genomic_DNA"/>
</dbReference>
<feature type="domain" description="AAA+ ATPase" evidence="2">
    <location>
        <begin position="549"/>
        <end position="737"/>
    </location>
</feature>
<reference evidence="3 4" key="1">
    <citation type="submission" date="2019-02" db="EMBL/GenBank/DDBJ databases">
        <title>Deep-cultivation of Planctomycetes and their phenomic and genomic characterization uncovers novel biology.</title>
        <authorList>
            <person name="Wiegand S."/>
            <person name="Jogler M."/>
            <person name="Boedeker C."/>
            <person name="Pinto D."/>
            <person name="Vollmers J."/>
            <person name="Rivas-Marin E."/>
            <person name="Kohn T."/>
            <person name="Peeters S.H."/>
            <person name="Heuer A."/>
            <person name="Rast P."/>
            <person name="Oberbeckmann S."/>
            <person name="Bunk B."/>
            <person name="Jeske O."/>
            <person name="Meyerdierks A."/>
            <person name="Storesund J.E."/>
            <person name="Kallscheuer N."/>
            <person name="Luecker S."/>
            <person name="Lage O.M."/>
            <person name="Pohl T."/>
            <person name="Merkel B.J."/>
            <person name="Hornburger P."/>
            <person name="Mueller R.-W."/>
            <person name="Bruemmer F."/>
            <person name="Labrenz M."/>
            <person name="Spormann A.M."/>
            <person name="Op den Camp H."/>
            <person name="Overmann J."/>
            <person name="Amann R."/>
            <person name="Jetten M.S.M."/>
            <person name="Mascher T."/>
            <person name="Medema M.H."/>
            <person name="Devos D.P."/>
            <person name="Kaster A.-K."/>
            <person name="Ovreas L."/>
            <person name="Rohde M."/>
            <person name="Galperin M.Y."/>
            <person name="Jogler C."/>
        </authorList>
    </citation>
    <scope>NUCLEOTIDE SEQUENCE [LARGE SCALE GENOMIC DNA]</scope>
    <source>
        <strain evidence="3 4">Pan161</strain>
    </source>
</reference>
<feature type="compositionally biased region" description="Low complexity" evidence="1">
    <location>
        <begin position="854"/>
        <end position="865"/>
    </location>
</feature>
<dbReference type="SMART" id="SM00382">
    <property type="entry name" value="AAA"/>
    <property type="match status" value="1"/>
</dbReference>
<feature type="compositionally biased region" description="Acidic residues" evidence="1">
    <location>
        <begin position="866"/>
        <end position="886"/>
    </location>
</feature>
<dbReference type="Proteomes" id="UP000316855">
    <property type="component" value="Chromosome"/>
</dbReference>
<accession>A0A517VFE7</accession>
<dbReference type="RefSeq" id="WP_197995350.1">
    <property type="nucleotide sequence ID" value="NZ_CP036343.1"/>
</dbReference>
<dbReference type="REBASE" id="356192">
    <property type="entry name" value="PbaPan161McrBCP"/>
</dbReference>
<evidence type="ECO:0000313" key="4">
    <source>
        <dbReference type="Proteomes" id="UP000316855"/>
    </source>
</evidence>
<dbReference type="InterPro" id="IPR052934">
    <property type="entry name" value="Methyl-DNA_Rec/Restrict_Enz"/>
</dbReference>